<dbReference type="AlphaFoldDB" id="A0A6J4I0U0"/>
<dbReference type="EMBL" id="CADCSY010000071">
    <property type="protein sequence ID" value="CAA9238085.1"/>
    <property type="molecule type" value="Genomic_DNA"/>
</dbReference>
<proteinExistence type="predicted"/>
<feature type="non-terminal residue" evidence="2">
    <location>
        <position position="175"/>
    </location>
</feature>
<organism evidence="2">
    <name type="scientific">uncultured Acidimicrobiales bacterium</name>
    <dbReference type="NCBI Taxonomy" id="310071"/>
    <lineage>
        <taxon>Bacteria</taxon>
        <taxon>Bacillati</taxon>
        <taxon>Actinomycetota</taxon>
        <taxon>Acidimicrobiia</taxon>
        <taxon>Acidimicrobiales</taxon>
        <taxon>environmental samples</taxon>
    </lineage>
</organism>
<accession>A0A6J4I0U0</accession>
<evidence type="ECO:0000256" key="1">
    <source>
        <dbReference type="SAM" id="MobiDB-lite"/>
    </source>
</evidence>
<protein>
    <submittedName>
        <fullName evidence="2">Uncharacterized protein</fullName>
    </submittedName>
</protein>
<feature type="non-terminal residue" evidence="2">
    <location>
        <position position="1"/>
    </location>
</feature>
<feature type="region of interest" description="Disordered" evidence="1">
    <location>
        <begin position="1"/>
        <end position="175"/>
    </location>
</feature>
<feature type="compositionally biased region" description="Basic and acidic residues" evidence="1">
    <location>
        <begin position="87"/>
        <end position="101"/>
    </location>
</feature>
<evidence type="ECO:0000313" key="2">
    <source>
        <dbReference type="EMBL" id="CAA9238085.1"/>
    </source>
</evidence>
<feature type="compositionally biased region" description="Basic and acidic residues" evidence="1">
    <location>
        <begin position="29"/>
        <end position="42"/>
    </location>
</feature>
<reference evidence="2" key="1">
    <citation type="submission" date="2020-02" db="EMBL/GenBank/DDBJ databases">
        <authorList>
            <person name="Meier V. D."/>
        </authorList>
    </citation>
    <scope>NUCLEOTIDE SEQUENCE</scope>
    <source>
        <strain evidence="2">AVDCRST_MAG20</strain>
    </source>
</reference>
<gene>
    <name evidence="2" type="ORF">AVDCRST_MAG20-1588</name>
</gene>
<sequence length="175" mass="18662">EEPGRHRAQAAPPGVAAQDRGPVGAAPRRRADPVQRRLDRAHGGRPPGRAPARGRRLDHARPRQVAQDVARHRALRRLDLPPLAGGGDRRGEGRRPPPRRDRAGRRRGAAPPGGAGPPRLPRPRPRGPRAVGAHPGRLRRGGVRPPARQGRLVERRPGGGHGDVRGPPAVVASAL</sequence>
<name>A0A6J4I0U0_9ACTN</name>